<dbReference type="Pfam" id="PF00749">
    <property type="entry name" value="tRNA-synt_1c"/>
    <property type="match status" value="1"/>
</dbReference>
<dbReference type="InterPro" id="IPR000924">
    <property type="entry name" value="Glu/Gln-tRNA-synth"/>
</dbReference>
<evidence type="ECO:0000259" key="6">
    <source>
        <dbReference type="Pfam" id="PF00749"/>
    </source>
</evidence>
<accession>X0Z0E0</accession>
<comment type="caution">
    <text evidence="7">The sequence shown here is derived from an EMBL/GenBank/DDBJ whole genome shotgun (WGS) entry which is preliminary data.</text>
</comment>
<gene>
    <name evidence="7" type="ORF">S01H4_17520</name>
</gene>
<protein>
    <recommendedName>
        <fullName evidence="6">Glutamyl/glutaminyl-tRNA synthetase class Ib catalytic domain-containing protein</fullName>
    </recommendedName>
</protein>
<dbReference type="PANTHER" id="PTHR43097">
    <property type="entry name" value="GLUTAMINE-TRNA LIGASE"/>
    <property type="match status" value="1"/>
</dbReference>
<proteinExistence type="predicted"/>
<name>X0Z0E0_9ZZZZ</name>
<dbReference type="GO" id="GO:0005829">
    <property type="term" value="C:cytosol"/>
    <property type="evidence" value="ECO:0007669"/>
    <property type="project" value="TreeGrafter"/>
</dbReference>
<keyword evidence="5" id="KW-0030">Aminoacyl-tRNA synthetase</keyword>
<feature type="domain" description="Glutamyl/glutaminyl-tRNA synthetase class Ib catalytic" evidence="6">
    <location>
        <begin position="186"/>
        <end position="378"/>
    </location>
</feature>
<dbReference type="AlphaFoldDB" id="X0Z0E0"/>
<dbReference type="GO" id="GO:0004812">
    <property type="term" value="F:aminoacyl-tRNA ligase activity"/>
    <property type="evidence" value="ECO:0007669"/>
    <property type="project" value="UniProtKB-KW"/>
</dbReference>
<dbReference type="InterPro" id="IPR014729">
    <property type="entry name" value="Rossmann-like_a/b/a_fold"/>
</dbReference>
<keyword evidence="4" id="KW-0648">Protein biosynthesis</keyword>
<evidence type="ECO:0000256" key="4">
    <source>
        <dbReference type="ARBA" id="ARBA00022917"/>
    </source>
</evidence>
<dbReference type="SUPFAM" id="SSF52374">
    <property type="entry name" value="Nucleotidylyl transferase"/>
    <property type="match status" value="1"/>
</dbReference>
<evidence type="ECO:0000256" key="2">
    <source>
        <dbReference type="ARBA" id="ARBA00022741"/>
    </source>
</evidence>
<evidence type="ECO:0000256" key="5">
    <source>
        <dbReference type="ARBA" id="ARBA00023146"/>
    </source>
</evidence>
<feature type="non-terminal residue" evidence="7">
    <location>
        <position position="379"/>
    </location>
</feature>
<keyword evidence="3" id="KW-0067">ATP-binding</keyword>
<dbReference type="PANTHER" id="PTHR43097:SF5">
    <property type="entry name" value="GLUTAMATE--TRNA LIGASE"/>
    <property type="match status" value="1"/>
</dbReference>
<dbReference type="InterPro" id="IPR020058">
    <property type="entry name" value="Glu/Gln-tRNA-synth_Ib_cat-dom"/>
</dbReference>
<dbReference type="GO" id="GO:0006412">
    <property type="term" value="P:translation"/>
    <property type="evidence" value="ECO:0007669"/>
    <property type="project" value="UniProtKB-KW"/>
</dbReference>
<dbReference type="InterPro" id="IPR050132">
    <property type="entry name" value="Gln/Glu-tRNA_Ligase"/>
</dbReference>
<dbReference type="GO" id="GO:0043604">
    <property type="term" value="P:amide biosynthetic process"/>
    <property type="evidence" value="ECO:0007669"/>
    <property type="project" value="TreeGrafter"/>
</dbReference>
<keyword evidence="1" id="KW-0436">Ligase</keyword>
<evidence type="ECO:0000313" key="7">
    <source>
        <dbReference type="EMBL" id="GAG62420.1"/>
    </source>
</evidence>
<dbReference type="GO" id="GO:0005524">
    <property type="term" value="F:ATP binding"/>
    <property type="evidence" value="ECO:0007669"/>
    <property type="project" value="UniProtKB-KW"/>
</dbReference>
<evidence type="ECO:0000256" key="1">
    <source>
        <dbReference type="ARBA" id="ARBA00022598"/>
    </source>
</evidence>
<dbReference type="GO" id="GO:0043039">
    <property type="term" value="P:tRNA aminoacylation"/>
    <property type="evidence" value="ECO:0007669"/>
    <property type="project" value="InterPro"/>
</dbReference>
<dbReference type="PRINTS" id="PR00987">
    <property type="entry name" value="TRNASYNTHGLU"/>
</dbReference>
<dbReference type="Gene3D" id="3.40.50.620">
    <property type="entry name" value="HUPs"/>
    <property type="match status" value="1"/>
</dbReference>
<keyword evidence="2" id="KW-0547">Nucleotide-binding</keyword>
<evidence type="ECO:0000256" key="3">
    <source>
        <dbReference type="ARBA" id="ARBA00022840"/>
    </source>
</evidence>
<organism evidence="7">
    <name type="scientific">marine sediment metagenome</name>
    <dbReference type="NCBI Taxonomy" id="412755"/>
    <lineage>
        <taxon>unclassified sequences</taxon>
        <taxon>metagenomes</taxon>
        <taxon>ecological metagenomes</taxon>
    </lineage>
</organism>
<sequence length="379" mass="44294">MWIAKISGITNFDAAVSVDVSSDFAIGVIIEDFDEIRHVSKFDARRIFANIKNCVTVAEIKPTSINDIFDTIDTCYPQIFKQWFQAFSLMSYNSEEVILKETILNAYKYKKANAKIVIQKIFANYPELRKEAKSLLPKIQEKVVEINSYSWETIEEIVTKNYSEDIEIEEKKRDYLPEMEDAVKGKVKVRYPPEPSKAPHIGQMLSFCINHLVAERYEGKRVLRFDDTNPDTVKSEFYEQFREAILWLELQIDEEIIASNHMNAYYTKAREMLENEQAYVCKCDRETMAKLRAEQKRCSCHINHSNEKNIELFEKILENNFFPGEVVIRLKGDMESQNSALKDPVLLRISDTPHCLQGDKYILWPMYDFESPIMEHITK</sequence>
<reference evidence="7" key="1">
    <citation type="journal article" date="2014" name="Front. Microbiol.">
        <title>High frequency of phylogenetically diverse reductive dehalogenase-homologous genes in deep subseafloor sedimentary metagenomes.</title>
        <authorList>
            <person name="Kawai M."/>
            <person name="Futagami T."/>
            <person name="Toyoda A."/>
            <person name="Takaki Y."/>
            <person name="Nishi S."/>
            <person name="Hori S."/>
            <person name="Arai W."/>
            <person name="Tsubouchi T."/>
            <person name="Morono Y."/>
            <person name="Uchiyama I."/>
            <person name="Ito T."/>
            <person name="Fujiyama A."/>
            <person name="Inagaki F."/>
            <person name="Takami H."/>
        </authorList>
    </citation>
    <scope>NUCLEOTIDE SEQUENCE</scope>
    <source>
        <strain evidence="7">Expedition CK06-06</strain>
    </source>
</reference>
<dbReference type="EMBL" id="BART01007727">
    <property type="protein sequence ID" value="GAG62420.1"/>
    <property type="molecule type" value="Genomic_DNA"/>
</dbReference>